<protein>
    <submittedName>
        <fullName evidence="1">Uncharacterized protein</fullName>
    </submittedName>
</protein>
<keyword evidence="2" id="KW-1185">Reference proteome</keyword>
<dbReference type="EMBL" id="JACHVR010000001">
    <property type="protein sequence ID" value="MBB2887394.1"/>
    <property type="molecule type" value="Genomic_DNA"/>
</dbReference>
<accession>A0ACC5MF66</accession>
<evidence type="ECO:0000313" key="1">
    <source>
        <dbReference type="EMBL" id="MBB2887394.1"/>
    </source>
</evidence>
<gene>
    <name evidence="1" type="ORF">FHR69_003260</name>
</gene>
<comment type="caution">
    <text evidence="1">The sequence shown here is derived from an EMBL/GenBank/DDBJ whole genome shotgun (WGS) entry which is preliminary data.</text>
</comment>
<sequence length="94" mass="10439">MFIPFAGSLSQTNQISFQSSYSLCGAPRCLPRGYLTNQFDVSEQFSNKEQDRQQKTGKLSGQIDAVKTTLLKESKTMTAPTKTVISWHYACPVA</sequence>
<evidence type="ECO:0000313" key="2">
    <source>
        <dbReference type="Proteomes" id="UP000589818"/>
    </source>
</evidence>
<dbReference type="Proteomes" id="UP000589818">
    <property type="component" value="Unassembled WGS sequence"/>
</dbReference>
<reference evidence="1" key="1">
    <citation type="submission" date="2020-08" db="EMBL/GenBank/DDBJ databases">
        <title>Plant associated metagenomes--Microbial community diversity and host control of community assembly across model and emerging plant ecological genomics systems.</title>
        <authorList>
            <person name="Dangl J."/>
        </authorList>
    </citation>
    <scope>NUCLEOTIDE SEQUENCE</scope>
    <source>
        <strain evidence="1">KD5</strain>
    </source>
</reference>
<name>A0ACC5MF66_9PSED</name>
<proteinExistence type="predicted"/>
<organism evidence="1 2">
    <name type="scientific">Pseudomonas umsongensis</name>
    <dbReference type="NCBI Taxonomy" id="198618"/>
    <lineage>
        <taxon>Bacteria</taxon>
        <taxon>Pseudomonadati</taxon>
        <taxon>Pseudomonadota</taxon>
        <taxon>Gammaproteobacteria</taxon>
        <taxon>Pseudomonadales</taxon>
        <taxon>Pseudomonadaceae</taxon>
        <taxon>Pseudomonas</taxon>
    </lineage>
</organism>